<evidence type="ECO:0000256" key="1">
    <source>
        <dbReference type="ARBA" id="ARBA00005251"/>
    </source>
</evidence>
<organism evidence="6">
    <name type="scientific">Candidatus Shikimatogenerans sp. Tder</name>
    <dbReference type="NCBI Taxonomy" id="3158566"/>
    <lineage>
        <taxon>Bacteria</taxon>
        <taxon>Pseudomonadati</taxon>
        <taxon>Bacteroidota</taxon>
        <taxon>Flavobacteriia</taxon>
        <taxon>Flavobacteriales</taxon>
        <taxon>Candidatus Shikimatogenerans</taxon>
    </lineage>
</organism>
<evidence type="ECO:0000256" key="4">
    <source>
        <dbReference type="RuleBase" id="RU003815"/>
    </source>
</evidence>
<dbReference type="PANTHER" id="PTHR21569">
    <property type="entry name" value="RIBOSOMAL PROTEIN S9"/>
    <property type="match status" value="1"/>
</dbReference>
<dbReference type="Pfam" id="PF00380">
    <property type="entry name" value="Ribosomal_S9"/>
    <property type="match status" value="1"/>
</dbReference>
<reference evidence="6" key="1">
    <citation type="submission" date="2024-06" db="EMBL/GenBank/DDBJ databases">
        <title>Diversity, functionality, and evolutionary history of bacterial symbionts in false click beetles (Coleoptera, Throscidae).</title>
        <authorList>
            <person name="Wierz J.C."/>
            <person name="Malm H."/>
            <person name="Kaltenpoth M."/>
            <person name="Engl T."/>
        </authorList>
    </citation>
    <scope>NUCLEOTIDE SEQUENCE</scope>
    <source>
        <strain evidence="6">Tder</strain>
    </source>
</reference>
<dbReference type="PROSITE" id="PS00360">
    <property type="entry name" value="RIBOSOMAL_S9"/>
    <property type="match status" value="1"/>
</dbReference>
<dbReference type="PANTHER" id="PTHR21569:SF1">
    <property type="entry name" value="SMALL RIBOSOMAL SUBUNIT PROTEIN US9M"/>
    <property type="match status" value="1"/>
</dbReference>
<dbReference type="EMBL" id="CP157895">
    <property type="protein sequence ID" value="XBT18515.1"/>
    <property type="molecule type" value="Genomic_DNA"/>
</dbReference>
<dbReference type="SUPFAM" id="SSF54211">
    <property type="entry name" value="Ribosomal protein S5 domain 2-like"/>
    <property type="match status" value="1"/>
</dbReference>
<evidence type="ECO:0000256" key="3">
    <source>
        <dbReference type="ARBA" id="ARBA00023274"/>
    </source>
</evidence>
<evidence type="ECO:0000256" key="2">
    <source>
        <dbReference type="ARBA" id="ARBA00022980"/>
    </source>
</evidence>
<dbReference type="AlphaFoldDB" id="A0AAU7QSD1"/>
<comment type="similarity">
    <text evidence="1 4">Belongs to the universal ribosomal protein uS9 family.</text>
</comment>
<evidence type="ECO:0000256" key="5">
    <source>
        <dbReference type="RuleBase" id="RU003816"/>
    </source>
</evidence>
<dbReference type="GO" id="GO:0003735">
    <property type="term" value="F:structural constituent of ribosome"/>
    <property type="evidence" value="ECO:0007669"/>
    <property type="project" value="InterPro"/>
</dbReference>
<accession>A0AAU7QSD1</accession>
<dbReference type="InterPro" id="IPR000754">
    <property type="entry name" value="Ribosomal_uS9"/>
</dbReference>
<gene>
    <name evidence="6" type="primary">rpsI</name>
    <name evidence="6" type="ORF">ABNO82_00080</name>
</gene>
<sequence length="133" mass="16168">MKNIYKHIVSKRKTTISRIYINYGNGKILINKLNFKKYFKNNIYILYKINLFLKKINFFKKPIYNFIINIYGGGYNSQVESIIYGISKLLFLLNHKYKLYFKNSGFLRNDCRKVERKKYGKKKSRKSYQFSKR</sequence>
<protein>
    <recommendedName>
        <fullName evidence="5">30S ribosomal protein S9</fullName>
    </recommendedName>
</protein>
<name>A0AAU7QSD1_9FLAO</name>
<keyword evidence="3 4" id="KW-0687">Ribonucleoprotein</keyword>
<dbReference type="Gene3D" id="3.30.230.10">
    <property type="match status" value="1"/>
</dbReference>
<dbReference type="GO" id="GO:0006412">
    <property type="term" value="P:translation"/>
    <property type="evidence" value="ECO:0007669"/>
    <property type="project" value="InterPro"/>
</dbReference>
<dbReference type="InterPro" id="IPR020574">
    <property type="entry name" value="Ribosomal_uS9_CS"/>
</dbReference>
<proteinExistence type="inferred from homology"/>
<evidence type="ECO:0000313" key="6">
    <source>
        <dbReference type="EMBL" id="XBT18515.1"/>
    </source>
</evidence>
<dbReference type="GO" id="GO:0003723">
    <property type="term" value="F:RNA binding"/>
    <property type="evidence" value="ECO:0007669"/>
    <property type="project" value="TreeGrafter"/>
</dbReference>
<dbReference type="InterPro" id="IPR020568">
    <property type="entry name" value="Ribosomal_Su5_D2-typ_SF"/>
</dbReference>
<keyword evidence="2 4" id="KW-0689">Ribosomal protein</keyword>
<dbReference type="InterPro" id="IPR014721">
    <property type="entry name" value="Ribsml_uS5_D2-typ_fold_subgr"/>
</dbReference>
<dbReference type="GO" id="GO:0015935">
    <property type="term" value="C:small ribosomal subunit"/>
    <property type="evidence" value="ECO:0007669"/>
    <property type="project" value="TreeGrafter"/>
</dbReference>